<proteinExistence type="predicted"/>
<sequence length="69" mass="7370">MAFLQNLSDDQIAILGCCGALAVSFGLMMVSYHFGRIVRGEHATERVGNAPAAGVDHTVGEPQERRRAA</sequence>
<dbReference type="RefSeq" id="WP_145369609.1">
    <property type="nucleotide sequence ID" value="NZ_CP036275.1"/>
</dbReference>
<dbReference type="KEGG" id="mri:Mal4_26410"/>
<evidence type="ECO:0000256" key="2">
    <source>
        <dbReference type="SAM" id="Phobius"/>
    </source>
</evidence>
<keyword evidence="2" id="KW-0472">Membrane</keyword>
<keyword evidence="2" id="KW-0812">Transmembrane</keyword>
<evidence type="ECO:0000313" key="4">
    <source>
        <dbReference type="Proteomes" id="UP000320496"/>
    </source>
</evidence>
<dbReference type="EMBL" id="CP036275">
    <property type="protein sequence ID" value="QDU38314.1"/>
    <property type="molecule type" value="Genomic_DNA"/>
</dbReference>
<dbReference type="AlphaFoldDB" id="A0A517Z791"/>
<keyword evidence="2" id="KW-1133">Transmembrane helix</keyword>
<feature type="compositionally biased region" description="Basic and acidic residues" evidence="1">
    <location>
        <begin position="58"/>
        <end position="69"/>
    </location>
</feature>
<gene>
    <name evidence="3" type="ORF">Mal4_26410</name>
</gene>
<dbReference type="OrthoDB" id="9971574at2"/>
<evidence type="ECO:0000256" key="1">
    <source>
        <dbReference type="SAM" id="MobiDB-lite"/>
    </source>
</evidence>
<accession>A0A517Z791</accession>
<protein>
    <submittedName>
        <fullName evidence="3">Uncharacterized protein</fullName>
    </submittedName>
</protein>
<keyword evidence="4" id="KW-1185">Reference proteome</keyword>
<dbReference type="Proteomes" id="UP000320496">
    <property type="component" value="Chromosome"/>
</dbReference>
<feature type="region of interest" description="Disordered" evidence="1">
    <location>
        <begin position="48"/>
        <end position="69"/>
    </location>
</feature>
<feature type="transmembrane region" description="Helical" evidence="2">
    <location>
        <begin position="12"/>
        <end position="32"/>
    </location>
</feature>
<name>A0A517Z791_9PLAN</name>
<reference evidence="3 4" key="1">
    <citation type="submission" date="2019-02" db="EMBL/GenBank/DDBJ databases">
        <title>Deep-cultivation of Planctomycetes and their phenomic and genomic characterization uncovers novel biology.</title>
        <authorList>
            <person name="Wiegand S."/>
            <person name="Jogler M."/>
            <person name="Boedeker C."/>
            <person name="Pinto D."/>
            <person name="Vollmers J."/>
            <person name="Rivas-Marin E."/>
            <person name="Kohn T."/>
            <person name="Peeters S.H."/>
            <person name="Heuer A."/>
            <person name="Rast P."/>
            <person name="Oberbeckmann S."/>
            <person name="Bunk B."/>
            <person name="Jeske O."/>
            <person name="Meyerdierks A."/>
            <person name="Storesund J.E."/>
            <person name="Kallscheuer N."/>
            <person name="Luecker S."/>
            <person name="Lage O.M."/>
            <person name="Pohl T."/>
            <person name="Merkel B.J."/>
            <person name="Hornburger P."/>
            <person name="Mueller R.-W."/>
            <person name="Bruemmer F."/>
            <person name="Labrenz M."/>
            <person name="Spormann A.M."/>
            <person name="Op den Camp H."/>
            <person name="Overmann J."/>
            <person name="Amann R."/>
            <person name="Jetten M.S.M."/>
            <person name="Mascher T."/>
            <person name="Medema M.H."/>
            <person name="Devos D.P."/>
            <person name="Kaster A.-K."/>
            <person name="Ovreas L."/>
            <person name="Rohde M."/>
            <person name="Galperin M.Y."/>
            <person name="Jogler C."/>
        </authorList>
    </citation>
    <scope>NUCLEOTIDE SEQUENCE [LARGE SCALE GENOMIC DNA]</scope>
    <source>
        <strain evidence="3 4">Mal4</strain>
    </source>
</reference>
<evidence type="ECO:0000313" key="3">
    <source>
        <dbReference type="EMBL" id="QDU38314.1"/>
    </source>
</evidence>
<organism evidence="3 4">
    <name type="scientific">Maioricimonas rarisocia</name>
    <dbReference type="NCBI Taxonomy" id="2528026"/>
    <lineage>
        <taxon>Bacteria</taxon>
        <taxon>Pseudomonadati</taxon>
        <taxon>Planctomycetota</taxon>
        <taxon>Planctomycetia</taxon>
        <taxon>Planctomycetales</taxon>
        <taxon>Planctomycetaceae</taxon>
        <taxon>Maioricimonas</taxon>
    </lineage>
</organism>